<evidence type="ECO:0000256" key="9">
    <source>
        <dbReference type="SAM" id="MobiDB-lite"/>
    </source>
</evidence>
<feature type="region of interest" description="Disordered" evidence="9">
    <location>
        <begin position="1"/>
        <end position="20"/>
    </location>
</feature>
<dbReference type="SUPFAM" id="SSF81653">
    <property type="entry name" value="Calcium ATPase, transduction domain A"/>
    <property type="match status" value="1"/>
</dbReference>
<gene>
    <name evidence="12" type="ORF">DN051_01975</name>
</gene>
<evidence type="ECO:0000256" key="6">
    <source>
        <dbReference type="ARBA" id="ARBA00022989"/>
    </source>
</evidence>
<evidence type="ECO:0000256" key="4">
    <source>
        <dbReference type="ARBA" id="ARBA00022840"/>
    </source>
</evidence>
<dbReference type="InterPro" id="IPR023214">
    <property type="entry name" value="HAD_sf"/>
</dbReference>
<evidence type="ECO:0000256" key="5">
    <source>
        <dbReference type="ARBA" id="ARBA00022967"/>
    </source>
</evidence>
<dbReference type="GO" id="GO:0005886">
    <property type="term" value="C:plasma membrane"/>
    <property type="evidence" value="ECO:0007669"/>
    <property type="project" value="UniProtKB-SubCell"/>
</dbReference>
<feature type="transmembrane region" description="Helical" evidence="10">
    <location>
        <begin position="90"/>
        <end position="107"/>
    </location>
</feature>
<dbReference type="GO" id="GO:0016887">
    <property type="term" value="F:ATP hydrolysis activity"/>
    <property type="evidence" value="ECO:0007669"/>
    <property type="project" value="InterPro"/>
</dbReference>
<feature type="transmembrane region" description="Helical" evidence="10">
    <location>
        <begin position="281"/>
        <end position="306"/>
    </location>
</feature>
<dbReference type="PRINTS" id="PR00119">
    <property type="entry name" value="CATATPASE"/>
</dbReference>
<evidence type="ECO:0000256" key="2">
    <source>
        <dbReference type="ARBA" id="ARBA00022692"/>
    </source>
</evidence>
<dbReference type="InterPro" id="IPR036412">
    <property type="entry name" value="HAD-like_sf"/>
</dbReference>
<dbReference type="InterPro" id="IPR018303">
    <property type="entry name" value="ATPase_P-typ_P_site"/>
</dbReference>
<dbReference type="Gene3D" id="1.20.1110.10">
    <property type="entry name" value="Calcium-transporting ATPase, transmembrane domain"/>
    <property type="match status" value="1"/>
</dbReference>
<dbReference type="AlphaFoldDB" id="A0A2Z4IQZ8"/>
<evidence type="ECO:0000313" key="13">
    <source>
        <dbReference type="Proteomes" id="UP000249616"/>
    </source>
</evidence>
<dbReference type="InterPro" id="IPR059000">
    <property type="entry name" value="ATPase_P-type_domA"/>
</dbReference>
<keyword evidence="7 10" id="KW-0472">Membrane</keyword>
<dbReference type="SUPFAM" id="SSF81665">
    <property type="entry name" value="Calcium ATPase, transmembrane domain M"/>
    <property type="match status" value="1"/>
</dbReference>
<dbReference type="InterPro" id="IPR006068">
    <property type="entry name" value="ATPase_P-typ_cation-transptr_C"/>
</dbReference>
<evidence type="ECO:0000256" key="10">
    <source>
        <dbReference type="SAM" id="Phobius"/>
    </source>
</evidence>
<feature type="transmembrane region" description="Helical" evidence="10">
    <location>
        <begin position="776"/>
        <end position="797"/>
    </location>
</feature>
<dbReference type="PRINTS" id="PR00120">
    <property type="entry name" value="HATPASE"/>
</dbReference>
<feature type="domain" description="Cation-transporting P-type ATPase N-terminal" evidence="11">
    <location>
        <begin position="12"/>
        <end position="86"/>
    </location>
</feature>
<dbReference type="InterPro" id="IPR044492">
    <property type="entry name" value="P_typ_ATPase_HD_dom"/>
</dbReference>
<dbReference type="InterPro" id="IPR004014">
    <property type="entry name" value="ATPase_P-typ_cation-transptr_N"/>
</dbReference>
<dbReference type="PANTHER" id="PTHR42861">
    <property type="entry name" value="CALCIUM-TRANSPORTING ATPASE"/>
    <property type="match status" value="1"/>
</dbReference>
<proteinExistence type="predicted"/>
<dbReference type="SUPFAM" id="SSF81660">
    <property type="entry name" value="Metal cation-transporting ATPase, ATP-binding domain N"/>
    <property type="match status" value="1"/>
</dbReference>
<dbReference type="Gene3D" id="2.70.150.10">
    <property type="entry name" value="Calcium-transporting ATPase, cytoplasmic transduction domain A"/>
    <property type="match status" value="1"/>
</dbReference>
<dbReference type="InterPro" id="IPR001757">
    <property type="entry name" value="P_typ_ATPase"/>
</dbReference>
<evidence type="ECO:0000256" key="1">
    <source>
        <dbReference type="ARBA" id="ARBA00004651"/>
    </source>
</evidence>
<comment type="catalytic activity">
    <reaction evidence="8">
        <text>ATP + H2O = ADP + phosphate + H(+)</text>
        <dbReference type="Rhea" id="RHEA:13065"/>
        <dbReference type="ChEBI" id="CHEBI:15377"/>
        <dbReference type="ChEBI" id="CHEBI:15378"/>
        <dbReference type="ChEBI" id="CHEBI:30616"/>
        <dbReference type="ChEBI" id="CHEBI:43474"/>
        <dbReference type="ChEBI" id="CHEBI:456216"/>
    </reaction>
</comment>
<evidence type="ECO:0000313" key="12">
    <source>
        <dbReference type="EMBL" id="AWW35581.1"/>
    </source>
</evidence>
<keyword evidence="3" id="KW-0547">Nucleotide-binding</keyword>
<dbReference type="Gene3D" id="3.40.50.1000">
    <property type="entry name" value="HAD superfamily/HAD-like"/>
    <property type="match status" value="1"/>
</dbReference>
<dbReference type="KEGG" id="scad:DN051_01975"/>
<keyword evidence="13" id="KW-1185">Reference proteome</keyword>
<name>A0A2Z4IQZ8_9ACTN</name>
<evidence type="ECO:0000259" key="11">
    <source>
        <dbReference type="SMART" id="SM00831"/>
    </source>
</evidence>
<dbReference type="SFLD" id="SFLDS00003">
    <property type="entry name" value="Haloacid_Dehalogenase"/>
    <property type="match status" value="1"/>
</dbReference>
<reference evidence="12 13" key="1">
    <citation type="journal article" date="2019" name="Int. J. Syst. Evol. Microbiol.">
        <title>Streptomyces cadmiisoli sp. nov., a novel actinomycete isolated from cadmium-contaminated soil.</title>
        <authorList>
            <person name="Li K."/>
            <person name="Tang X."/>
            <person name="Zhao J."/>
            <person name="Guo Y."/>
            <person name="Tang Y."/>
            <person name="Gao J."/>
        </authorList>
    </citation>
    <scope>NUCLEOTIDE SEQUENCE [LARGE SCALE GENOMIC DNA]</scope>
    <source>
        <strain evidence="12 13">ZFG47</strain>
    </source>
</reference>
<dbReference type="Pfam" id="PF13246">
    <property type="entry name" value="Cation_ATPase"/>
    <property type="match status" value="1"/>
</dbReference>
<dbReference type="Pfam" id="PF00122">
    <property type="entry name" value="E1-E2_ATPase"/>
    <property type="match status" value="1"/>
</dbReference>
<evidence type="ECO:0000256" key="8">
    <source>
        <dbReference type="ARBA" id="ARBA00049360"/>
    </source>
</evidence>
<dbReference type="NCBIfam" id="TIGR01494">
    <property type="entry name" value="ATPase_P-type"/>
    <property type="match status" value="2"/>
</dbReference>
<dbReference type="PROSITE" id="PS00154">
    <property type="entry name" value="ATPASE_E1_E2"/>
    <property type="match status" value="1"/>
</dbReference>
<dbReference type="Proteomes" id="UP000249616">
    <property type="component" value="Chromosome"/>
</dbReference>
<feature type="transmembrane region" description="Helical" evidence="10">
    <location>
        <begin position="256"/>
        <end position="275"/>
    </location>
</feature>
<dbReference type="SFLD" id="SFLDG00002">
    <property type="entry name" value="C1.7:_P-type_atpase_like"/>
    <property type="match status" value="1"/>
</dbReference>
<dbReference type="InterPro" id="IPR023298">
    <property type="entry name" value="ATPase_P-typ_TM_dom_sf"/>
</dbReference>
<dbReference type="SUPFAM" id="SSF56784">
    <property type="entry name" value="HAD-like"/>
    <property type="match status" value="1"/>
</dbReference>
<accession>A0A2Z4IQZ8</accession>
<organism evidence="12 13">
    <name type="scientific">Streptomyces cadmiisoli</name>
    <dbReference type="NCBI Taxonomy" id="2184053"/>
    <lineage>
        <taxon>Bacteria</taxon>
        <taxon>Bacillati</taxon>
        <taxon>Actinomycetota</taxon>
        <taxon>Actinomycetes</taxon>
        <taxon>Kitasatosporales</taxon>
        <taxon>Streptomycetaceae</taxon>
        <taxon>Streptomyces</taxon>
        <taxon>Streptomyces aurantiacus group</taxon>
    </lineage>
</organism>
<dbReference type="SFLD" id="SFLDF00027">
    <property type="entry name" value="p-type_atpase"/>
    <property type="match status" value="1"/>
</dbReference>
<feature type="transmembrane region" description="Helical" evidence="10">
    <location>
        <begin position="708"/>
        <end position="729"/>
    </location>
</feature>
<feature type="transmembrane region" description="Helical" evidence="10">
    <location>
        <begin position="881"/>
        <end position="902"/>
    </location>
</feature>
<evidence type="ECO:0000256" key="3">
    <source>
        <dbReference type="ARBA" id="ARBA00022741"/>
    </source>
</evidence>
<keyword evidence="2 10" id="KW-0812">Transmembrane</keyword>
<dbReference type="GO" id="GO:0005524">
    <property type="term" value="F:ATP binding"/>
    <property type="evidence" value="ECO:0007669"/>
    <property type="project" value="UniProtKB-KW"/>
</dbReference>
<dbReference type="Gene3D" id="3.40.1110.10">
    <property type="entry name" value="Calcium-transporting ATPase, cytoplasmic domain N"/>
    <property type="match status" value="1"/>
</dbReference>
<keyword evidence="5" id="KW-1278">Translocase</keyword>
<dbReference type="InterPro" id="IPR008250">
    <property type="entry name" value="ATPase_P-typ_transduc_dom_A_sf"/>
</dbReference>
<dbReference type="SMART" id="SM00831">
    <property type="entry name" value="Cation_ATPase_N"/>
    <property type="match status" value="1"/>
</dbReference>
<dbReference type="Pfam" id="PF00689">
    <property type="entry name" value="Cation_ATPase_C"/>
    <property type="match status" value="1"/>
</dbReference>
<dbReference type="InterPro" id="IPR023299">
    <property type="entry name" value="ATPase_P-typ_cyto_dom_N"/>
</dbReference>
<sequence>MLPSDTAATPSPWHALPASDATGRLVVDPDAGLSSDEAARRLAEHGPNQLKEAPREPRWRAFLRQFQDLLIIILLVAALVSLVVSREWETPIAIAVVVLLNATIGFVQESRAEAALDALREMTVTHATVRRDGRLMQLASSELVPGDVVTLAPGDRVPADGRLLTSFSLEVQESVLTGEAQAVSKDADAEVAQDAPLADRLTMVFMNTAVTRGRGEVTITATGMATETGRIADMLHSAKPGPTPLQRQIDALSRTLALIAGLVIALVFTLGLVRGQDFGELFISAVSLAVAAIPEGLPAVVAFTLAMGTGRMAKKGAIVKKLASVETLGSTTQICTDKTGTLTLNQMTAREMLLAGRRLTVSGEGYSSQGRISPTDEQPLPQALDHALAAMALCTDAVIRDGEVVGDPTEGALVVLAEKGGIDVTGLRQERPRRLEVPFDSDYKFMATFHDWTDDSGRAVVRCFVKGAPDVLADRADRLVGEEGILPFDDAARRRFEGDNAALAEQGMRVMALGMKDFPAEGFEAPDEPKDLLDRIVLTAMVGIVDPPRPEARTAIAECIDAGIKVRMITGDHAVTAGAIAHELGIPGDAVTGADLDRIGDETALAERLDEVGVVARVSPEHKMRIVKALQARGDVVAMTGDGVNDAPALRKADIGVAMGVTGTEVTKEAGTMVLTDDNFATIVSAVREGRGIYDNIVKFTRFQVSTALGFVATFLIASLTGLAGGAPFTALQILFVNLVMDGPPAMSLGVDPVSPDSMKRAPRAADERILSRQRLARVLLGSTVMAAGTLAVLVWAPGPEPELGEATVAGTMAFVTFVFFQVFNLLNVRHDTRSVFSRASLHNTSAFVATGAVIALLIVIVETDALHGFFTTTDLTPGQWLTSISVGSAILWTGEMTKAVLRARTRRTHGTVSQQPTSRQAA</sequence>
<feature type="transmembrane region" description="Helical" evidence="10">
    <location>
        <begin position="735"/>
        <end position="755"/>
    </location>
</feature>
<feature type="transmembrane region" description="Helical" evidence="10">
    <location>
        <begin position="809"/>
        <end position="829"/>
    </location>
</feature>
<keyword evidence="4" id="KW-0067">ATP-binding</keyword>
<evidence type="ECO:0000256" key="7">
    <source>
        <dbReference type="ARBA" id="ARBA00023136"/>
    </source>
</evidence>
<feature type="transmembrane region" description="Helical" evidence="10">
    <location>
        <begin position="841"/>
        <end position="861"/>
    </location>
</feature>
<keyword evidence="6 10" id="KW-1133">Transmembrane helix</keyword>
<comment type="subcellular location">
    <subcellularLocation>
        <location evidence="1">Cell membrane</location>
        <topology evidence="1">Multi-pass membrane protein</topology>
    </subcellularLocation>
</comment>
<feature type="transmembrane region" description="Helical" evidence="10">
    <location>
        <begin position="66"/>
        <end position="84"/>
    </location>
</feature>
<dbReference type="EMBL" id="CP030073">
    <property type="protein sequence ID" value="AWW35581.1"/>
    <property type="molecule type" value="Genomic_DNA"/>
</dbReference>
<dbReference type="RefSeq" id="WP_112437751.1">
    <property type="nucleotide sequence ID" value="NZ_CP030073.1"/>
</dbReference>
<protein>
    <submittedName>
        <fullName evidence="12">ATPase</fullName>
    </submittedName>
</protein>
<dbReference type="Pfam" id="PF00690">
    <property type="entry name" value="Cation_ATPase_N"/>
    <property type="match status" value="1"/>
</dbReference>